<protein>
    <submittedName>
        <fullName evidence="2">Uncharacterized protein</fullName>
    </submittedName>
</protein>
<sequence length="654" mass="71540">MRSEADKAAAKAKRKEQDDLNYKIATAAEELESQLNEDMQARAELLGVEISALRARFLMYASHRCDTQPTIWNGLVHVKSEEWADMKEKYPGRAFLAYVVERIHNEDLYDLAKMSDEEQDQYIRAAQDARKAKLNAGVAKTSSERFVQGTVKNEIGAICNRLQYLHAATSIECLLFVVKGKAQDGLAPTYHASDKARTFLESHLKAPVAHLLDLMESSSIGGSAALALCHQTKTQLIKSRVRRAMLMSCRTAVTSVADDGSPPVVTEPLDIGMIEYKNYISFAKENKVIMEGWPVKPDGSLVDPSSMGLGKLETLLKLLENPNSGCGFKCLTENEWKEWTEKLDQDIKAGKVILPSRKTRSDAGKKRRHDAFADSNEGDGSKTQRKENSKPKPKKASAPKAKGSRASKQKKSPTTNQILSSDSAETANPGTTSDGLSHAANNDRPTEVQDVAPDDQHDDLPAPAEIMQMGPPVAPMPNTQHLQRGLNSGGAPELPEFPEKGTISGRAQGPIECHPSQSSQSSQSSALFADEATFNFRAIDAHPTAPQWPVNHPRATSTPQASQIGFEPRATGAREYPRPGPGTPKRDYRFVVSTPEQQAARANSPRRPRSCSPATPTTPTMTRTRPIPRNPVADIPIDPQLMSARIIISNVASE</sequence>
<dbReference type="EMBL" id="CYGV01001340">
    <property type="protein sequence ID" value="CUA73045.1"/>
    <property type="molecule type" value="Genomic_DNA"/>
</dbReference>
<reference evidence="2 3" key="1">
    <citation type="submission" date="2015-07" db="EMBL/GenBank/DDBJ databases">
        <authorList>
            <person name="Noorani M."/>
        </authorList>
    </citation>
    <scope>NUCLEOTIDE SEQUENCE [LARGE SCALE GENOMIC DNA]</scope>
    <source>
        <strain evidence="2">BBA 69670</strain>
    </source>
</reference>
<feature type="compositionally biased region" description="Basic and acidic residues" evidence="1">
    <location>
        <begin position="379"/>
        <end position="390"/>
    </location>
</feature>
<feature type="compositionally biased region" description="Low complexity" evidence="1">
    <location>
        <begin position="610"/>
        <end position="627"/>
    </location>
</feature>
<feature type="region of interest" description="Disordered" evidence="1">
    <location>
        <begin position="543"/>
        <end position="635"/>
    </location>
</feature>
<name>A0A0K6G3E1_9AGAM</name>
<feature type="compositionally biased region" description="Low complexity" evidence="1">
    <location>
        <begin position="516"/>
        <end position="525"/>
    </location>
</feature>
<gene>
    <name evidence="2" type="ORF">RSOLAG22IIIB_10489</name>
</gene>
<dbReference type="AlphaFoldDB" id="A0A0K6G3E1"/>
<accession>A0A0K6G3E1</accession>
<feature type="compositionally biased region" description="Polar residues" evidence="1">
    <location>
        <begin position="412"/>
        <end position="435"/>
    </location>
</feature>
<evidence type="ECO:0000313" key="2">
    <source>
        <dbReference type="EMBL" id="CUA73045.1"/>
    </source>
</evidence>
<feature type="region of interest" description="Disordered" evidence="1">
    <location>
        <begin position="358"/>
        <end position="526"/>
    </location>
</feature>
<evidence type="ECO:0000256" key="1">
    <source>
        <dbReference type="SAM" id="MobiDB-lite"/>
    </source>
</evidence>
<proteinExistence type="predicted"/>
<keyword evidence="3" id="KW-1185">Reference proteome</keyword>
<dbReference type="Proteomes" id="UP000044841">
    <property type="component" value="Unassembled WGS sequence"/>
</dbReference>
<feature type="compositionally biased region" description="Basic residues" evidence="1">
    <location>
        <begin position="391"/>
        <end position="411"/>
    </location>
</feature>
<evidence type="ECO:0000313" key="3">
    <source>
        <dbReference type="Proteomes" id="UP000044841"/>
    </source>
</evidence>
<feature type="compositionally biased region" description="Polar residues" evidence="1">
    <location>
        <begin position="477"/>
        <end position="486"/>
    </location>
</feature>
<organism evidence="2 3">
    <name type="scientific">Rhizoctonia solani</name>
    <dbReference type="NCBI Taxonomy" id="456999"/>
    <lineage>
        <taxon>Eukaryota</taxon>
        <taxon>Fungi</taxon>
        <taxon>Dikarya</taxon>
        <taxon>Basidiomycota</taxon>
        <taxon>Agaricomycotina</taxon>
        <taxon>Agaricomycetes</taxon>
        <taxon>Cantharellales</taxon>
        <taxon>Ceratobasidiaceae</taxon>
        <taxon>Rhizoctonia</taxon>
    </lineage>
</organism>
<feature type="compositionally biased region" description="Polar residues" evidence="1">
    <location>
        <begin position="554"/>
        <end position="563"/>
    </location>
</feature>